<evidence type="ECO:0000256" key="1">
    <source>
        <dbReference type="ARBA" id="ARBA00022801"/>
    </source>
</evidence>
<evidence type="ECO:0000313" key="2">
    <source>
        <dbReference type="EMBL" id="MCJ0743364.1"/>
    </source>
</evidence>
<dbReference type="Gene3D" id="3.40.50.1240">
    <property type="entry name" value="Phosphoglycerate mutase-like"/>
    <property type="match status" value="1"/>
</dbReference>
<dbReference type="SMART" id="SM00855">
    <property type="entry name" value="PGAM"/>
    <property type="match status" value="1"/>
</dbReference>
<accession>A0ABS9ZYF6</accession>
<dbReference type="CDD" id="cd07067">
    <property type="entry name" value="HP_PGM_like"/>
    <property type="match status" value="1"/>
</dbReference>
<dbReference type="EMBL" id="JALGBH010000002">
    <property type="protein sequence ID" value="MCJ0743364.1"/>
    <property type="molecule type" value="Genomic_DNA"/>
</dbReference>
<dbReference type="InterPro" id="IPR001345">
    <property type="entry name" value="PG/BPGM_mutase_AS"/>
</dbReference>
<dbReference type="RefSeq" id="WP_243362512.1">
    <property type="nucleotide sequence ID" value="NZ_JALGBH010000002.1"/>
</dbReference>
<evidence type="ECO:0000313" key="3">
    <source>
        <dbReference type="Proteomes" id="UP001165460"/>
    </source>
</evidence>
<keyword evidence="3" id="KW-1185">Reference proteome</keyword>
<dbReference type="PROSITE" id="PS00175">
    <property type="entry name" value="PG_MUTASE"/>
    <property type="match status" value="1"/>
</dbReference>
<organism evidence="2 3">
    <name type="scientific">Pedobacter montanisoli</name>
    <dbReference type="NCBI Taxonomy" id="2923277"/>
    <lineage>
        <taxon>Bacteria</taxon>
        <taxon>Pseudomonadati</taxon>
        <taxon>Bacteroidota</taxon>
        <taxon>Sphingobacteriia</taxon>
        <taxon>Sphingobacteriales</taxon>
        <taxon>Sphingobacteriaceae</taxon>
        <taxon>Pedobacter</taxon>
    </lineage>
</organism>
<keyword evidence="1" id="KW-0378">Hydrolase</keyword>
<dbReference type="PANTHER" id="PTHR46517:SF1">
    <property type="entry name" value="FRUCTOSE-2,6-BISPHOSPHATASE TIGAR"/>
    <property type="match status" value="1"/>
</dbReference>
<dbReference type="InterPro" id="IPR029033">
    <property type="entry name" value="His_PPase_superfam"/>
</dbReference>
<comment type="caution">
    <text evidence="2">The sequence shown here is derived from an EMBL/GenBank/DDBJ whole genome shotgun (WGS) entry which is preliminary data.</text>
</comment>
<dbReference type="Pfam" id="PF00300">
    <property type="entry name" value="His_Phos_1"/>
    <property type="match status" value="1"/>
</dbReference>
<gene>
    <name evidence="2" type="ORF">MMF97_11620</name>
</gene>
<dbReference type="PIRSF" id="PIRSF000709">
    <property type="entry name" value="6PFK_2-Ptase"/>
    <property type="match status" value="1"/>
</dbReference>
<dbReference type="Proteomes" id="UP001165460">
    <property type="component" value="Unassembled WGS sequence"/>
</dbReference>
<sequence>MKELYIIRHGETDLNKQGIIQGRGINSDLNETGRLQAAAFFNQYKSIPFDKIYTSSLKRTHQTVKQFIDMGIPWQQLSGLDELGWGEWEGKPSTPESIVVFKKIAEEWQSANYDAKFAGGESPNEVLLRLKPAIEEIKSHPEEKCILMCIHGRLMRILLCYLLNKPLAEMADFPHQNTTLYRLELSENGQFTLVDFNNTEHLISQIRE</sequence>
<protein>
    <submittedName>
        <fullName evidence="2">Histidine phosphatase family protein</fullName>
    </submittedName>
</protein>
<name>A0ABS9ZYF6_9SPHI</name>
<dbReference type="SUPFAM" id="SSF53254">
    <property type="entry name" value="Phosphoglycerate mutase-like"/>
    <property type="match status" value="1"/>
</dbReference>
<dbReference type="InterPro" id="IPR051695">
    <property type="entry name" value="Phosphoglycerate_Mutase"/>
</dbReference>
<dbReference type="PANTHER" id="PTHR46517">
    <property type="entry name" value="FRUCTOSE-2,6-BISPHOSPHATASE TIGAR"/>
    <property type="match status" value="1"/>
</dbReference>
<reference evidence="2" key="1">
    <citation type="submission" date="2022-03" db="EMBL/GenBank/DDBJ databases">
        <authorList>
            <person name="Woo C.Y."/>
        </authorList>
    </citation>
    <scope>NUCLEOTIDE SEQUENCE</scope>
    <source>
        <strain evidence="2">CYS-01</strain>
    </source>
</reference>
<dbReference type="InterPro" id="IPR013078">
    <property type="entry name" value="His_Pase_superF_clade-1"/>
</dbReference>
<proteinExistence type="predicted"/>